<dbReference type="Pfam" id="PF00005">
    <property type="entry name" value="ABC_tran"/>
    <property type="match status" value="1"/>
</dbReference>
<dbReference type="InterPro" id="IPR003439">
    <property type="entry name" value="ABC_transporter-like_ATP-bd"/>
</dbReference>
<name>A0ABQ7KIC7_9FUNG</name>
<gene>
    <name evidence="2" type="primary">ABCT3</name>
    <name evidence="2" type="ORF">BGZ96_008725</name>
</gene>
<dbReference type="PANTHER" id="PTHR43394">
    <property type="entry name" value="ATP-DEPENDENT PERMEASE MDL1, MITOCHONDRIAL"/>
    <property type="match status" value="1"/>
</dbReference>
<dbReference type="InterPro" id="IPR017871">
    <property type="entry name" value="ABC_transporter-like_CS"/>
</dbReference>
<evidence type="ECO:0000313" key="3">
    <source>
        <dbReference type="Proteomes" id="UP001194696"/>
    </source>
</evidence>
<dbReference type="PROSITE" id="PS50893">
    <property type="entry name" value="ABC_TRANSPORTER_2"/>
    <property type="match status" value="1"/>
</dbReference>
<dbReference type="EMBL" id="JAAAIM010000005">
    <property type="protein sequence ID" value="KAG0298697.1"/>
    <property type="molecule type" value="Genomic_DNA"/>
</dbReference>
<proteinExistence type="predicted"/>
<reference evidence="2 3" key="1">
    <citation type="journal article" date="2020" name="Fungal Divers.">
        <title>Resolving the Mortierellaceae phylogeny through synthesis of multi-gene phylogenetics and phylogenomics.</title>
        <authorList>
            <person name="Vandepol N."/>
            <person name="Liber J."/>
            <person name="Desiro A."/>
            <person name="Na H."/>
            <person name="Kennedy M."/>
            <person name="Barry K."/>
            <person name="Grigoriev I.V."/>
            <person name="Miller A.N."/>
            <person name="O'Donnell K."/>
            <person name="Stajich J.E."/>
            <person name="Bonito G."/>
        </authorList>
    </citation>
    <scope>NUCLEOTIDE SEQUENCE [LARGE SCALE GENOMIC DNA]</scope>
    <source>
        <strain evidence="2 3">AD045</strain>
    </source>
</reference>
<comment type="caution">
    <text evidence="2">The sequence shown here is derived from an EMBL/GenBank/DDBJ whole genome shotgun (WGS) entry which is preliminary data.</text>
</comment>
<dbReference type="InterPro" id="IPR027417">
    <property type="entry name" value="P-loop_NTPase"/>
</dbReference>
<keyword evidence="3" id="KW-1185">Reference proteome</keyword>
<evidence type="ECO:0000313" key="2">
    <source>
        <dbReference type="EMBL" id="KAG0298697.1"/>
    </source>
</evidence>
<evidence type="ECO:0000259" key="1">
    <source>
        <dbReference type="PROSITE" id="PS50893"/>
    </source>
</evidence>
<feature type="domain" description="ABC transporter" evidence="1">
    <location>
        <begin position="15"/>
        <end position="241"/>
    </location>
</feature>
<dbReference type="PANTHER" id="PTHR43394:SF1">
    <property type="entry name" value="ATP-BINDING CASSETTE SUB-FAMILY B MEMBER 10, MITOCHONDRIAL"/>
    <property type="match status" value="1"/>
</dbReference>
<dbReference type="Proteomes" id="UP001194696">
    <property type="component" value="Unassembled WGS sequence"/>
</dbReference>
<dbReference type="InterPro" id="IPR039421">
    <property type="entry name" value="Type_1_exporter"/>
</dbReference>
<sequence>MKMRGSTTQSDAYNAKLAGYAQRPLAFLYQYIRRHPVAHGAVLMSVLAAVGCSLASQYGIKHLIDVSTHAFVTVTGDLRRDLFQFVPQDISLLHRTIFENIAYGRAHASRDEVLAAAHEARCTEFIEAMPQGFDTLVGDRGTKLSGGQRQRIAIARAILKNSPILLLDEATSAPDSASEEAIQQALDRLMRGRTVIAIAHRLSTLQNFHRIIVMSDGKVIDDGTPDALRTQAGLYRDLLMKQVGNGMSAVNCYDTRSAEHAA</sequence>
<organism evidence="2 3">
    <name type="scientific">Linnemannia gamsii</name>
    <dbReference type="NCBI Taxonomy" id="64522"/>
    <lineage>
        <taxon>Eukaryota</taxon>
        <taxon>Fungi</taxon>
        <taxon>Fungi incertae sedis</taxon>
        <taxon>Mucoromycota</taxon>
        <taxon>Mortierellomycotina</taxon>
        <taxon>Mortierellomycetes</taxon>
        <taxon>Mortierellales</taxon>
        <taxon>Mortierellaceae</taxon>
        <taxon>Linnemannia</taxon>
    </lineage>
</organism>
<protein>
    <submittedName>
        <fullName evidence="2">Transport permease protein</fullName>
    </submittedName>
</protein>
<accession>A0ABQ7KIC7</accession>
<dbReference type="SUPFAM" id="SSF52540">
    <property type="entry name" value="P-loop containing nucleoside triphosphate hydrolases"/>
    <property type="match status" value="1"/>
</dbReference>
<dbReference type="PROSITE" id="PS00211">
    <property type="entry name" value="ABC_TRANSPORTER_1"/>
    <property type="match status" value="1"/>
</dbReference>
<dbReference type="Gene3D" id="3.40.50.300">
    <property type="entry name" value="P-loop containing nucleotide triphosphate hydrolases"/>
    <property type="match status" value="1"/>
</dbReference>